<keyword evidence="6 11" id="KW-0413">Isomerase</keyword>
<dbReference type="InterPro" id="IPR016055">
    <property type="entry name" value="A-D-PHexomutase_a/b/a-I/II/III"/>
</dbReference>
<evidence type="ECO:0000256" key="5">
    <source>
        <dbReference type="ARBA" id="ARBA00022842"/>
    </source>
</evidence>
<dbReference type="CDD" id="cd05799">
    <property type="entry name" value="PGM2"/>
    <property type="match status" value="1"/>
</dbReference>
<evidence type="ECO:0000259" key="10">
    <source>
        <dbReference type="Pfam" id="PF02880"/>
    </source>
</evidence>
<keyword evidence="4 7" id="KW-0479">Metal-binding</keyword>
<dbReference type="InterPro" id="IPR005846">
    <property type="entry name" value="A-D-PHexomutase_a/b/a-III"/>
</dbReference>
<dbReference type="EMBL" id="MN991199">
    <property type="protein sequence ID" value="QIQ09922.1"/>
    <property type="molecule type" value="Genomic_DNA"/>
</dbReference>
<reference evidence="11" key="1">
    <citation type="journal article" date="2020" name="J. ISSAAS">
        <title>Lactobacilli and other gastrointestinal microbiota of Peromyscus leucopus, reservoir host for agents of Lyme disease and other zoonoses in North America.</title>
        <authorList>
            <person name="Milovic A."/>
            <person name="Bassam K."/>
            <person name="Shao H."/>
            <person name="Chatzistamou I."/>
            <person name="Tufts D.M."/>
            <person name="Diuk-Wasser M."/>
            <person name="Barbour A.G."/>
        </authorList>
    </citation>
    <scope>NUCLEOTIDE SEQUENCE</scope>
    <source>
        <strain evidence="11">LL85</strain>
    </source>
</reference>
<feature type="domain" description="Alpha-D-phosphohexomutase alpha/beta/alpha" evidence="10">
    <location>
        <begin position="318"/>
        <end position="420"/>
    </location>
</feature>
<dbReference type="GO" id="GO:0000287">
    <property type="term" value="F:magnesium ion binding"/>
    <property type="evidence" value="ECO:0007669"/>
    <property type="project" value="InterPro"/>
</dbReference>
<dbReference type="GO" id="GO:0008973">
    <property type="term" value="F:phosphopentomutase activity"/>
    <property type="evidence" value="ECO:0007669"/>
    <property type="project" value="TreeGrafter"/>
</dbReference>
<sequence length="544" mass="61983">MLKNNLSHLWLNSSKVSTKDKNIIRKMSKKELDIFFDDSLMRFGTAGIRATLGPGTKQFNEFTYVQLAYSYGKFIKNKFKKNLKVVIGHDNRIGSIEYSKLCAEVLSSFGIKAYMFKNNELMPTPIISYAIRELKACGGIIITASHNPKDYNGFKAYNPDGGQILPDVAKQIEKLMPAPSKILDIKYKPNIKNICSISQSVVDSYLTKAKCAIVDQKIIKQKKSFPIIFTGHHGTSCKLLPKFLKSLGFNVIPVKEQCYSDPMFTNSPSSNPEFADSFKLSIKYANKYKSKICIGIDPDADRMAVMINHNGKWTLMTGNQMGILYSWYILSNKKFTKTPYIVSSYVSTDLIDNIAKKFKTKVYRTGTGFKWMGNVITKIDNKEQFVVAFEEAIGALNTTLNRDKDSFTASAAALEIYTKYLNKGMDFIDILEEIIYPEFGYWYGETVSYNFFGILDWKPVVQKRLEQLKTTKLKKVGNYKITKVVWNTKGDCLDWMLSDKSWIRFRVSGTEPKFKVYYNLYAKDKTTLALNTSKAKADIAKLFK</sequence>
<protein>
    <submittedName>
        <fullName evidence="11">Phosphomannomutase</fullName>
        <ecNumber evidence="11">5.4.2.8</ecNumber>
    </submittedName>
</protein>
<organism evidence="11">
    <name type="scientific">uncultured Mycoplasmataceae bacterium</name>
    <dbReference type="NCBI Taxonomy" id="300027"/>
    <lineage>
        <taxon>Bacteria</taxon>
        <taxon>Bacillati</taxon>
        <taxon>Mycoplasmatota</taxon>
        <taxon>Mollicutes</taxon>
        <taxon>Mycoplasmataceae</taxon>
        <taxon>environmental samples</taxon>
    </lineage>
</organism>
<comment type="similarity">
    <text evidence="2 7">Belongs to the phosphohexose mutase family.</text>
</comment>
<evidence type="ECO:0000256" key="6">
    <source>
        <dbReference type="ARBA" id="ARBA00023235"/>
    </source>
</evidence>
<feature type="domain" description="Alpha-D-phosphohexomutase alpha/beta/alpha" evidence="8">
    <location>
        <begin position="42"/>
        <end position="177"/>
    </location>
</feature>
<comment type="cofactor">
    <cofactor evidence="1">
        <name>Mg(2+)</name>
        <dbReference type="ChEBI" id="CHEBI:18420"/>
    </cofactor>
</comment>
<evidence type="ECO:0000256" key="3">
    <source>
        <dbReference type="ARBA" id="ARBA00022553"/>
    </source>
</evidence>
<evidence type="ECO:0000259" key="8">
    <source>
        <dbReference type="Pfam" id="PF02878"/>
    </source>
</evidence>
<dbReference type="Pfam" id="PF02880">
    <property type="entry name" value="PGM_PMM_III"/>
    <property type="match status" value="1"/>
</dbReference>
<dbReference type="AlphaFoldDB" id="A0A6G9HGU2"/>
<dbReference type="InterPro" id="IPR005844">
    <property type="entry name" value="A-D-PHexomutase_a/b/a-I"/>
</dbReference>
<dbReference type="InterPro" id="IPR036900">
    <property type="entry name" value="A-D-PHexomutase_C_sf"/>
</dbReference>
<dbReference type="PROSITE" id="PS00710">
    <property type="entry name" value="PGM_PMM"/>
    <property type="match status" value="1"/>
</dbReference>
<gene>
    <name evidence="11" type="primary">manB</name>
    <name evidence="11" type="ORF">PlMoll_0850</name>
</gene>
<dbReference type="PRINTS" id="PR00509">
    <property type="entry name" value="PGMPMM"/>
</dbReference>
<dbReference type="Gene3D" id="3.40.120.10">
    <property type="entry name" value="Alpha-D-Glucose-1,6-Bisphosphate, subunit A, domain 3"/>
    <property type="match status" value="3"/>
</dbReference>
<dbReference type="GO" id="GO:0004615">
    <property type="term" value="F:phosphomannomutase activity"/>
    <property type="evidence" value="ECO:0007669"/>
    <property type="project" value="UniProtKB-EC"/>
</dbReference>
<evidence type="ECO:0000256" key="7">
    <source>
        <dbReference type="RuleBase" id="RU004326"/>
    </source>
</evidence>
<dbReference type="Gene3D" id="3.30.310.50">
    <property type="entry name" value="Alpha-D-phosphohexomutase, C-terminal domain"/>
    <property type="match status" value="1"/>
</dbReference>
<dbReference type="SUPFAM" id="SSF53738">
    <property type="entry name" value="Phosphoglucomutase, first 3 domains"/>
    <property type="match status" value="3"/>
</dbReference>
<dbReference type="InterPro" id="IPR005841">
    <property type="entry name" value="Alpha-D-phosphohexomutase_SF"/>
</dbReference>
<proteinExistence type="inferred from homology"/>
<evidence type="ECO:0000313" key="11">
    <source>
        <dbReference type="EMBL" id="QIQ09922.1"/>
    </source>
</evidence>
<feature type="domain" description="Alpha-D-phosphohexomutase alpha/beta/alpha" evidence="9">
    <location>
        <begin position="213"/>
        <end position="311"/>
    </location>
</feature>
<dbReference type="PANTHER" id="PTHR45745">
    <property type="entry name" value="PHOSPHOMANNOMUTASE 45A"/>
    <property type="match status" value="1"/>
</dbReference>
<evidence type="ECO:0000259" key="9">
    <source>
        <dbReference type="Pfam" id="PF02879"/>
    </source>
</evidence>
<dbReference type="InterPro" id="IPR016066">
    <property type="entry name" value="A-D-PHexomutase_CS"/>
</dbReference>
<dbReference type="InterPro" id="IPR005845">
    <property type="entry name" value="A-D-PHexomutase_a/b/a-II"/>
</dbReference>
<accession>A0A6G9HGU2</accession>
<dbReference type="EC" id="5.4.2.8" evidence="11"/>
<dbReference type="SUPFAM" id="SSF55957">
    <property type="entry name" value="Phosphoglucomutase, C-terminal domain"/>
    <property type="match status" value="1"/>
</dbReference>
<keyword evidence="3" id="KW-0597">Phosphoprotein</keyword>
<dbReference type="GO" id="GO:0006166">
    <property type="term" value="P:purine ribonucleoside salvage"/>
    <property type="evidence" value="ECO:0007669"/>
    <property type="project" value="TreeGrafter"/>
</dbReference>
<evidence type="ECO:0000256" key="2">
    <source>
        <dbReference type="ARBA" id="ARBA00010231"/>
    </source>
</evidence>
<keyword evidence="5 7" id="KW-0460">Magnesium</keyword>
<dbReference type="Pfam" id="PF02878">
    <property type="entry name" value="PGM_PMM_I"/>
    <property type="match status" value="1"/>
</dbReference>
<dbReference type="GO" id="GO:0005975">
    <property type="term" value="P:carbohydrate metabolic process"/>
    <property type="evidence" value="ECO:0007669"/>
    <property type="project" value="InterPro"/>
</dbReference>
<dbReference type="PANTHER" id="PTHR45745:SF1">
    <property type="entry name" value="PHOSPHOGLUCOMUTASE 2B-RELATED"/>
    <property type="match status" value="1"/>
</dbReference>
<dbReference type="Pfam" id="PF02879">
    <property type="entry name" value="PGM_PMM_II"/>
    <property type="match status" value="1"/>
</dbReference>
<name>A0A6G9HGU2_9MOLU</name>
<evidence type="ECO:0000256" key="1">
    <source>
        <dbReference type="ARBA" id="ARBA00001946"/>
    </source>
</evidence>
<evidence type="ECO:0000256" key="4">
    <source>
        <dbReference type="ARBA" id="ARBA00022723"/>
    </source>
</evidence>